<feature type="transmembrane region" description="Helical" evidence="5">
    <location>
        <begin position="111"/>
        <end position="128"/>
    </location>
</feature>
<dbReference type="Pfam" id="PF00892">
    <property type="entry name" value="EamA"/>
    <property type="match status" value="1"/>
</dbReference>
<dbReference type="PANTHER" id="PTHR22911">
    <property type="entry name" value="ACYL-MALONYL CONDENSING ENZYME-RELATED"/>
    <property type="match status" value="1"/>
</dbReference>
<keyword evidence="3 5" id="KW-1133">Transmembrane helix</keyword>
<name>A0A2V1CY53_9PLEO</name>
<proteinExistence type="predicted"/>
<dbReference type="Proteomes" id="UP000244855">
    <property type="component" value="Unassembled WGS sequence"/>
</dbReference>
<comment type="subcellular location">
    <subcellularLocation>
        <location evidence="1">Membrane</location>
        <topology evidence="1">Multi-pass membrane protein</topology>
    </subcellularLocation>
</comment>
<dbReference type="PANTHER" id="PTHR22911:SF6">
    <property type="entry name" value="SOLUTE CARRIER FAMILY 35 MEMBER G1"/>
    <property type="match status" value="1"/>
</dbReference>
<dbReference type="GO" id="GO:0016020">
    <property type="term" value="C:membrane"/>
    <property type="evidence" value="ECO:0007669"/>
    <property type="project" value="UniProtKB-SubCell"/>
</dbReference>
<feature type="transmembrane region" description="Helical" evidence="5">
    <location>
        <begin position="135"/>
        <end position="157"/>
    </location>
</feature>
<feature type="domain" description="EamA" evidence="6">
    <location>
        <begin position="14"/>
        <end position="150"/>
    </location>
</feature>
<feature type="non-terminal residue" evidence="7">
    <location>
        <position position="225"/>
    </location>
</feature>
<feature type="transmembrane region" description="Helical" evidence="5">
    <location>
        <begin position="206"/>
        <end position="224"/>
    </location>
</feature>
<evidence type="ECO:0000313" key="8">
    <source>
        <dbReference type="Proteomes" id="UP000244855"/>
    </source>
</evidence>
<evidence type="ECO:0000256" key="3">
    <source>
        <dbReference type="ARBA" id="ARBA00022989"/>
    </source>
</evidence>
<dbReference type="AlphaFoldDB" id="A0A2V1CY53"/>
<organism evidence="7 8">
    <name type="scientific">Periconia macrospinosa</name>
    <dbReference type="NCBI Taxonomy" id="97972"/>
    <lineage>
        <taxon>Eukaryota</taxon>
        <taxon>Fungi</taxon>
        <taxon>Dikarya</taxon>
        <taxon>Ascomycota</taxon>
        <taxon>Pezizomycotina</taxon>
        <taxon>Dothideomycetes</taxon>
        <taxon>Pleosporomycetidae</taxon>
        <taxon>Pleosporales</taxon>
        <taxon>Massarineae</taxon>
        <taxon>Periconiaceae</taxon>
        <taxon>Periconia</taxon>
    </lineage>
</organism>
<accession>A0A2V1CY53</accession>
<dbReference type="InterPro" id="IPR000620">
    <property type="entry name" value="EamA_dom"/>
</dbReference>
<dbReference type="EMBL" id="KZ806581">
    <property type="protein sequence ID" value="PVH90199.1"/>
    <property type="molecule type" value="Genomic_DNA"/>
</dbReference>
<sequence length="225" mass="24128">MGSNTRQCLSTNRGPLLVLFSQILSSLMNLCAQSLITKFAQPISPYSILNARMIITLSLSSIYCWARNVEDFPAGPKEVRWLMLLRAVGSCCGAIGFYYSLKYLPLAEATVLNLLAPLGCCVVSALLMKGTVSKVQIGAAIMSAVAVTITARPTLLFQHFDFAKGMVAEKSSVEGKSLLTGIMFALLGAFGGACAYTCIRLIGTRVHPLISVNYLAVMMISVTSI</sequence>
<protein>
    <recommendedName>
        <fullName evidence="6">EamA domain-containing protein</fullName>
    </recommendedName>
</protein>
<evidence type="ECO:0000256" key="4">
    <source>
        <dbReference type="ARBA" id="ARBA00023136"/>
    </source>
</evidence>
<evidence type="ECO:0000256" key="2">
    <source>
        <dbReference type="ARBA" id="ARBA00022692"/>
    </source>
</evidence>
<feature type="transmembrane region" description="Helical" evidence="5">
    <location>
        <begin position="78"/>
        <end position="99"/>
    </location>
</feature>
<evidence type="ECO:0000256" key="1">
    <source>
        <dbReference type="ARBA" id="ARBA00004141"/>
    </source>
</evidence>
<dbReference type="InterPro" id="IPR037185">
    <property type="entry name" value="EmrE-like"/>
</dbReference>
<keyword evidence="2 5" id="KW-0812">Transmembrane</keyword>
<keyword evidence="8" id="KW-1185">Reference proteome</keyword>
<evidence type="ECO:0000259" key="6">
    <source>
        <dbReference type="Pfam" id="PF00892"/>
    </source>
</evidence>
<evidence type="ECO:0000256" key="5">
    <source>
        <dbReference type="SAM" id="Phobius"/>
    </source>
</evidence>
<dbReference type="SUPFAM" id="SSF103481">
    <property type="entry name" value="Multidrug resistance efflux transporter EmrE"/>
    <property type="match status" value="1"/>
</dbReference>
<feature type="transmembrane region" description="Helical" evidence="5">
    <location>
        <begin position="177"/>
        <end position="199"/>
    </location>
</feature>
<gene>
    <name evidence="7" type="ORF">DM02DRAFT_678757</name>
</gene>
<dbReference type="OrthoDB" id="3695256at2759"/>
<evidence type="ECO:0000313" key="7">
    <source>
        <dbReference type="EMBL" id="PVH90199.1"/>
    </source>
</evidence>
<reference evidence="7 8" key="1">
    <citation type="journal article" date="2018" name="Sci. Rep.">
        <title>Comparative genomics provides insights into the lifestyle and reveals functional heterogeneity of dark septate endophytic fungi.</title>
        <authorList>
            <person name="Knapp D.G."/>
            <person name="Nemeth J.B."/>
            <person name="Barry K."/>
            <person name="Hainaut M."/>
            <person name="Henrissat B."/>
            <person name="Johnson J."/>
            <person name="Kuo A."/>
            <person name="Lim J.H.P."/>
            <person name="Lipzen A."/>
            <person name="Nolan M."/>
            <person name="Ohm R.A."/>
            <person name="Tamas L."/>
            <person name="Grigoriev I.V."/>
            <person name="Spatafora J.W."/>
            <person name="Nagy L.G."/>
            <person name="Kovacs G.M."/>
        </authorList>
    </citation>
    <scope>NUCLEOTIDE SEQUENCE [LARGE SCALE GENOMIC DNA]</scope>
    <source>
        <strain evidence="7 8">DSE2036</strain>
    </source>
</reference>
<keyword evidence="4 5" id="KW-0472">Membrane</keyword>